<keyword evidence="5 7" id="KW-0804">Transcription</keyword>
<dbReference type="GO" id="GO:0006352">
    <property type="term" value="P:DNA-templated transcription initiation"/>
    <property type="evidence" value="ECO:0007669"/>
    <property type="project" value="UniProtKB-UniRule"/>
</dbReference>
<evidence type="ECO:0000256" key="3">
    <source>
        <dbReference type="ARBA" id="ARBA00022478"/>
    </source>
</evidence>
<feature type="domain" description="RPA43 OB" evidence="10">
    <location>
        <begin position="139"/>
        <end position="255"/>
    </location>
</feature>
<dbReference type="FunFam" id="3.30.1490.120:FF:000003">
    <property type="entry name" value="DNA-directed RNA polymerase I subunit RPA43"/>
    <property type="match status" value="1"/>
</dbReference>
<sequence length="361" mass="39417">MVKVERAARAARDHEPQPDGMSASSEEATAAAPTAAASSVQPCLVPSFADARALLSAPYSCLVVEGSRRHVALAPLYLHKKRSGIREQLDAELLKYSESMNGVPLAYDDVRVLGRYGDIYDDQGFIHMDIEATFVIFRPKRGQKLLGVINKVGASHVGCLVHGCFNASVAKPHHVSLEAWKRAGLNIGDGLEFEVAQLDADVAGVLLIRGRLDKARIQELMALSNCAEDVSEESAQPETNMTDGVKTKRKKKKDKMRDDEVLQDCCAPEDSPQDQKETSKLIDVAETNMNGQINGKKKKKKKKEKCVEAPEDGGVIEVLASAPGGEEGYKHSKKRKKGLEETEMTPSADTENPKAKRKKVK</sequence>
<keyword evidence="4" id="KW-0597">Phosphoprotein</keyword>
<proteinExistence type="inferred from homology"/>
<dbReference type="PANTHER" id="PTHR12709">
    <property type="entry name" value="DNA-DIRECTED RNA POLYMERASE II, III"/>
    <property type="match status" value="1"/>
</dbReference>
<dbReference type="RefSeq" id="XP_029104195.1">
    <property type="nucleotide sequence ID" value="XM_029248362.1"/>
</dbReference>
<evidence type="ECO:0000256" key="8">
    <source>
        <dbReference type="SAM" id="MobiDB-lite"/>
    </source>
</evidence>
<dbReference type="InterPro" id="IPR036898">
    <property type="entry name" value="RNA_pol_Rpb7-like_N_sf"/>
</dbReference>
<keyword evidence="6 7" id="KW-0539">Nucleus</keyword>
<dbReference type="InterPro" id="IPR041901">
    <property type="entry name" value="RNAP_I_Rpa43_N"/>
</dbReference>
<feature type="domain" description="RNA polymerase Rpb7-like N-terminal" evidence="9">
    <location>
        <begin position="69"/>
        <end position="124"/>
    </location>
</feature>
<evidence type="ECO:0000256" key="7">
    <source>
        <dbReference type="RuleBase" id="RU369086"/>
    </source>
</evidence>
<dbReference type="CDD" id="cd04328">
    <property type="entry name" value="RNAP_I_Rpa43_N"/>
    <property type="match status" value="1"/>
</dbReference>
<dbReference type="OrthoDB" id="10250504at2759"/>
<dbReference type="PANTHER" id="PTHR12709:SF5">
    <property type="entry name" value="DNA-DIRECTED RNA POLYMERASE I SUBUNIT RPA43"/>
    <property type="match status" value="1"/>
</dbReference>
<evidence type="ECO:0000256" key="5">
    <source>
        <dbReference type="ARBA" id="ARBA00023163"/>
    </source>
</evidence>
<reference evidence="11" key="2">
    <citation type="submission" date="2025-08" db="UniProtKB">
        <authorList>
            <consortium name="Ensembl"/>
        </authorList>
    </citation>
    <scope>IDENTIFICATION</scope>
</reference>
<dbReference type="AlphaFoldDB" id="A0A8C9RMR3"/>
<protein>
    <recommendedName>
        <fullName evidence="7">DNA-directed RNA polymerase subunit</fullName>
    </recommendedName>
</protein>
<dbReference type="GO" id="GO:0006362">
    <property type="term" value="P:transcription elongation by RNA polymerase I"/>
    <property type="evidence" value="ECO:0007669"/>
    <property type="project" value="TreeGrafter"/>
</dbReference>
<evidence type="ECO:0000256" key="1">
    <source>
        <dbReference type="ARBA" id="ARBA00004604"/>
    </source>
</evidence>
<evidence type="ECO:0000256" key="4">
    <source>
        <dbReference type="ARBA" id="ARBA00022553"/>
    </source>
</evidence>
<dbReference type="GO" id="GO:0005736">
    <property type="term" value="C:RNA polymerase I complex"/>
    <property type="evidence" value="ECO:0007669"/>
    <property type="project" value="TreeGrafter"/>
</dbReference>
<comment type="function">
    <text evidence="7">DNA-dependent RNA polymerase which catalyzes the transcription of DNA into RNA using the four ribonucleoside triphosphates as substrates.</text>
</comment>
<organism evidence="11 12">
    <name type="scientific">Scleropages formosus</name>
    <name type="common">Asian bonytongue</name>
    <name type="synonym">Osteoglossum formosum</name>
    <dbReference type="NCBI Taxonomy" id="113540"/>
    <lineage>
        <taxon>Eukaryota</taxon>
        <taxon>Metazoa</taxon>
        <taxon>Chordata</taxon>
        <taxon>Craniata</taxon>
        <taxon>Vertebrata</taxon>
        <taxon>Euteleostomi</taxon>
        <taxon>Actinopterygii</taxon>
        <taxon>Neopterygii</taxon>
        <taxon>Teleostei</taxon>
        <taxon>Osteoglossocephala</taxon>
        <taxon>Osteoglossomorpha</taxon>
        <taxon>Osteoglossiformes</taxon>
        <taxon>Osteoglossidae</taxon>
        <taxon>Scleropages</taxon>
    </lineage>
</organism>
<evidence type="ECO:0000256" key="6">
    <source>
        <dbReference type="ARBA" id="ARBA00023242"/>
    </source>
</evidence>
<dbReference type="Pfam" id="PF03876">
    <property type="entry name" value="SHS2_Rpb7-N"/>
    <property type="match status" value="1"/>
</dbReference>
<keyword evidence="12" id="KW-1185">Reference proteome</keyword>
<reference evidence="11 12" key="1">
    <citation type="submission" date="2019-04" db="EMBL/GenBank/DDBJ databases">
        <authorList>
            <consortium name="Wellcome Sanger Institute Data Sharing"/>
        </authorList>
    </citation>
    <scope>NUCLEOTIDE SEQUENCE [LARGE SCALE GENOMIC DNA]</scope>
</reference>
<accession>A0A8C9RMR3</accession>
<name>A0A8C9RMR3_SCLFO</name>
<dbReference type="Pfam" id="PF17875">
    <property type="entry name" value="RPA43_OB"/>
    <property type="match status" value="1"/>
</dbReference>
<reference evidence="11" key="3">
    <citation type="submission" date="2025-09" db="UniProtKB">
        <authorList>
            <consortium name="Ensembl"/>
        </authorList>
    </citation>
    <scope>IDENTIFICATION</scope>
</reference>
<evidence type="ECO:0000313" key="11">
    <source>
        <dbReference type="Ensembl" id="ENSSFOP00015019898.2"/>
    </source>
</evidence>
<evidence type="ECO:0000256" key="2">
    <source>
        <dbReference type="ARBA" id="ARBA00005930"/>
    </source>
</evidence>
<dbReference type="Ensembl" id="ENSSFOT00015020127.2">
    <property type="protein sequence ID" value="ENSSFOP00015019898.2"/>
    <property type="gene ID" value="ENSSFOG00015012788.2"/>
</dbReference>
<feature type="compositionally biased region" description="Basic and acidic residues" evidence="8">
    <location>
        <begin position="1"/>
        <end position="17"/>
    </location>
</feature>
<evidence type="ECO:0000259" key="9">
    <source>
        <dbReference type="Pfam" id="PF03876"/>
    </source>
</evidence>
<dbReference type="GeneID" id="108933308"/>
<gene>
    <name evidence="11" type="primary">POLR1F</name>
    <name evidence="11" type="synonym">polr1f</name>
</gene>
<dbReference type="InterPro" id="IPR005576">
    <property type="entry name" value="Rpb7-like_N"/>
</dbReference>
<dbReference type="Gene3D" id="3.30.1490.120">
    <property type="entry name" value="RNA polymerase Rpb7-like, N-terminal domain"/>
    <property type="match status" value="1"/>
</dbReference>
<dbReference type="Gene3D" id="2.40.50.1060">
    <property type="match status" value="1"/>
</dbReference>
<keyword evidence="3 7" id="KW-0240">DNA-directed RNA polymerase</keyword>
<dbReference type="GeneTree" id="ENSGT00390000005553"/>
<dbReference type="InterPro" id="IPR045113">
    <property type="entry name" value="Rpb7-like"/>
</dbReference>
<dbReference type="InterPro" id="IPR041178">
    <property type="entry name" value="RPA43_OB"/>
</dbReference>
<evidence type="ECO:0000313" key="12">
    <source>
        <dbReference type="Proteomes" id="UP000694397"/>
    </source>
</evidence>
<dbReference type="Proteomes" id="UP000694397">
    <property type="component" value="Chromosome 23"/>
</dbReference>
<feature type="compositionally biased region" description="Basic residues" evidence="8">
    <location>
        <begin position="295"/>
        <end position="304"/>
    </location>
</feature>
<feature type="region of interest" description="Disordered" evidence="8">
    <location>
        <begin position="1"/>
        <end position="32"/>
    </location>
</feature>
<comment type="similarity">
    <text evidence="2">Belongs to the eukaryotic RPA43 RNA polymerase subunit family.</text>
</comment>
<comment type="subcellular location">
    <subcellularLocation>
        <location evidence="1">Nucleus</location>
        <location evidence="1">Nucleolus</location>
    </subcellularLocation>
</comment>
<feature type="region of interest" description="Disordered" evidence="8">
    <location>
        <begin position="229"/>
        <end position="361"/>
    </location>
</feature>
<evidence type="ECO:0000259" key="10">
    <source>
        <dbReference type="Pfam" id="PF17875"/>
    </source>
</evidence>
<feature type="compositionally biased region" description="Low complexity" evidence="8">
    <location>
        <begin position="22"/>
        <end position="32"/>
    </location>
</feature>